<dbReference type="NCBIfam" id="TIGR01662">
    <property type="entry name" value="HAD-SF-IIIA"/>
    <property type="match status" value="1"/>
</dbReference>
<dbReference type="GO" id="GO:0016791">
    <property type="term" value="F:phosphatase activity"/>
    <property type="evidence" value="ECO:0007669"/>
    <property type="project" value="InterPro"/>
</dbReference>
<evidence type="ECO:0000313" key="8">
    <source>
        <dbReference type="EMBL" id="SFV56625.1"/>
    </source>
</evidence>
<dbReference type="Gene3D" id="3.40.50.1000">
    <property type="entry name" value="HAD superfamily/HAD-like"/>
    <property type="match status" value="1"/>
</dbReference>
<dbReference type="GO" id="GO:0046872">
    <property type="term" value="F:metal ion binding"/>
    <property type="evidence" value="ECO:0007669"/>
    <property type="project" value="UniProtKB-KW"/>
</dbReference>
<evidence type="ECO:0000256" key="2">
    <source>
        <dbReference type="ARBA" id="ARBA00005628"/>
    </source>
</evidence>
<evidence type="ECO:0000256" key="3">
    <source>
        <dbReference type="ARBA" id="ARBA00022490"/>
    </source>
</evidence>
<evidence type="ECO:0000256" key="6">
    <source>
        <dbReference type="ARBA" id="ARBA00023277"/>
    </source>
</evidence>
<dbReference type="Pfam" id="PF13242">
    <property type="entry name" value="Hydrolase_like"/>
    <property type="match status" value="1"/>
</dbReference>
<evidence type="ECO:0000256" key="4">
    <source>
        <dbReference type="ARBA" id="ARBA00022723"/>
    </source>
</evidence>
<dbReference type="PANTHER" id="PTHR42891">
    <property type="entry name" value="D-GLYCERO-BETA-D-MANNO-HEPTOSE-1,7-BISPHOSPHATE 7-PHOSPHATASE"/>
    <property type="match status" value="1"/>
</dbReference>
<evidence type="ECO:0000256" key="1">
    <source>
        <dbReference type="ARBA" id="ARBA00004496"/>
    </source>
</evidence>
<dbReference type="AlphaFoldDB" id="A0A1W1BT11"/>
<organism evidence="8">
    <name type="scientific">hydrothermal vent metagenome</name>
    <dbReference type="NCBI Taxonomy" id="652676"/>
    <lineage>
        <taxon>unclassified sequences</taxon>
        <taxon>metagenomes</taxon>
        <taxon>ecological metagenomes</taxon>
    </lineage>
</organism>
<gene>
    <name evidence="8" type="ORF">MNB_SV-6-267</name>
</gene>
<reference evidence="8" key="1">
    <citation type="submission" date="2016-10" db="EMBL/GenBank/DDBJ databases">
        <authorList>
            <person name="de Groot N.N."/>
        </authorList>
    </citation>
    <scope>NUCLEOTIDE SEQUENCE</scope>
</reference>
<dbReference type="InterPro" id="IPR006543">
    <property type="entry name" value="Histidinol-phos"/>
</dbReference>
<keyword evidence="4" id="KW-0479">Metal-binding</keyword>
<dbReference type="SUPFAM" id="SSF56784">
    <property type="entry name" value="HAD-like"/>
    <property type="match status" value="1"/>
</dbReference>
<accession>A0A1W1BT11</accession>
<dbReference type="InterPro" id="IPR004446">
    <property type="entry name" value="Heptose_bisP_phosphatase"/>
</dbReference>
<evidence type="ECO:0000256" key="5">
    <source>
        <dbReference type="ARBA" id="ARBA00022801"/>
    </source>
</evidence>
<dbReference type="EMBL" id="FPHC01000040">
    <property type="protein sequence ID" value="SFV56625.1"/>
    <property type="molecule type" value="Genomic_DNA"/>
</dbReference>
<comment type="similarity">
    <text evidence="2">Belongs to the GmhB family.</text>
</comment>
<dbReference type="GO" id="GO:0005737">
    <property type="term" value="C:cytoplasm"/>
    <property type="evidence" value="ECO:0007669"/>
    <property type="project" value="UniProtKB-SubCell"/>
</dbReference>
<dbReference type="InterPro" id="IPR036412">
    <property type="entry name" value="HAD-like_sf"/>
</dbReference>
<dbReference type="GO" id="GO:0005975">
    <property type="term" value="P:carbohydrate metabolic process"/>
    <property type="evidence" value="ECO:0007669"/>
    <property type="project" value="InterPro"/>
</dbReference>
<keyword evidence="3" id="KW-0963">Cytoplasm</keyword>
<keyword evidence="5 8" id="KW-0378">Hydrolase</keyword>
<dbReference type="NCBIfam" id="TIGR01656">
    <property type="entry name" value="Histidinol-ppas"/>
    <property type="match status" value="1"/>
</dbReference>
<dbReference type="PIRSF" id="PIRSF004682">
    <property type="entry name" value="GmhB"/>
    <property type="match status" value="1"/>
</dbReference>
<proteinExistence type="inferred from homology"/>
<dbReference type="NCBIfam" id="TIGR00213">
    <property type="entry name" value="GmhB_yaeD"/>
    <property type="match status" value="1"/>
</dbReference>
<comment type="subcellular location">
    <subcellularLocation>
        <location evidence="1">Cytoplasm</location>
    </subcellularLocation>
</comment>
<name>A0A1W1BT11_9ZZZZ</name>
<protein>
    <recommendedName>
        <fullName evidence="7">D,D-heptose 1,7-bisphosphate phosphatase</fullName>
    </recommendedName>
</protein>
<dbReference type="PANTHER" id="PTHR42891:SF1">
    <property type="entry name" value="D-GLYCERO-BETA-D-MANNO-HEPTOSE-1,7-BISPHOSPHATE 7-PHOSPHATASE"/>
    <property type="match status" value="1"/>
</dbReference>
<sequence length="176" mass="20336">MAQKGLFLDRDGIVNIDKSYLYKAEDFIFIDSIFDICKHFLARDYLIFIITNQSGIARGYYSEDDLSRLHSWMLKEFESRGVTITDINYCPHHHKEGIGRYKIDCDCRKPKSGMIDKLVERYDIDRSNSILIGDKLSDIKAGKNGGIATNILIKSQYQDRYDYESLEELADSLNAK</sequence>
<dbReference type="InterPro" id="IPR006549">
    <property type="entry name" value="HAD-SF_hydro_IIIA"/>
</dbReference>
<keyword evidence="6" id="KW-0119">Carbohydrate metabolism</keyword>
<evidence type="ECO:0000256" key="7">
    <source>
        <dbReference type="ARBA" id="ARBA00031828"/>
    </source>
</evidence>
<dbReference type="InterPro" id="IPR023214">
    <property type="entry name" value="HAD_sf"/>
</dbReference>
<dbReference type="CDD" id="cd07503">
    <property type="entry name" value="HAD_HisB-N"/>
    <property type="match status" value="1"/>
</dbReference>